<proteinExistence type="predicted"/>
<dbReference type="EMBL" id="BLJE01000001">
    <property type="protein sequence ID" value="GFE63575.1"/>
    <property type="molecule type" value="Genomic_DNA"/>
</dbReference>
<evidence type="ECO:0000256" key="1">
    <source>
        <dbReference type="SAM" id="MobiDB-lite"/>
    </source>
</evidence>
<gene>
    <name evidence="2" type="ORF">KIN_06490</name>
</gene>
<organism evidence="2 3">
    <name type="scientific">Litoreibacter roseus</name>
    <dbReference type="NCBI Taxonomy" id="2601869"/>
    <lineage>
        <taxon>Bacteria</taxon>
        <taxon>Pseudomonadati</taxon>
        <taxon>Pseudomonadota</taxon>
        <taxon>Alphaproteobacteria</taxon>
        <taxon>Rhodobacterales</taxon>
        <taxon>Roseobacteraceae</taxon>
        <taxon>Litoreibacter</taxon>
    </lineage>
</organism>
<feature type="compositionally biased region" description="Basic and acidic residues" evidence="1">
    <location>
        <begin position="124"/>
        <end position="133"/>
    </location>
</feature>
<sequence>MSEFEYRVIPAPRQSKAVKGIRGVPERFAHTVGGVMNELGADGWEYVRADTLPCEERQGLTGKTVNYHSMLVFRRPVGSKVREAEPATPKLALPSPTIAKEPQSIDEWEDRVLAEAEAMAEAEVSEKRAEPKLRRVQKNIPKSDSAGLAAE</sequence>
<dbReference type="Proteomes" id="UP000436822">
    <property type="component" value="Unassembled WGS sequence"/>
</dbReference>
<accession>A0A6N6JBM3</accession>
<dbReference type="OrthoDB" id="7658888at2"/>
<keyword evidence="3" id="KW-1185">Reference proteome</keyword>
<dbReference type="RefSeq" id="WP_159804500.1">
    <property type="nucleotide sequence ID" value="NZ_BLJE01000001.1"/>
</dbReference>
<comment type="caution">
    <text evidence="2">The sequence shown here is derived from an EMBL/GenBank/DDBJ whole genome shotgun (WGS) entry which is preliminary data.</text>
</comment>
<evidence type="ECO:0000313" key="2">
    <source>
        <dbReference type="EMBL" id="GFE63575.1"/>
    </source>
</evidence>
<name>A0A6N6JBM3_9RHOB</name>
<evidence type="ECO:0000313" key="3">
    <source>
        <dbReference type="Proteomes" id="UP000436822"/>
    </source>
</evidence>
<feature type="region of interest" description="Disordered" evidence="1">
    <location>
        <begin position="83"/>
        <end position="105"/>
    </location>
</feature>
<reference evidence="2 3" key="1">
    <citation type="submission" date="2019-12" db="EMBL/GenBank/DDBJ databases">
        <title>Litoreibacter badius sp. nov., a novel bacteriochlorophyll a-containing bacterium in the genus Litoreibacter.</title>
        <authorList>
            <person name="Kanamuro M."/>
            <person name="Takabe Y."/>
            <person name="Mori K."/>
            <person name="Takaichi S."/>
            <person name="Hanada S."/>
        </authorList>
    </citation>
    <scope>NUCLEOTIDE SEQUENCE [LARGE SCALE GENOMIC DNA]</scope>
    <source>
        <strain evidence="2 3">K6</strain>
    </source>
</reference>
<feature type="region of interest" description="Disordered" evidence="1">
    <location>
        <begin position="122"/>
        <end position="151"/>
    </location>
</feature>
<protein>
    <submittedName>
        <fullName evidence="2">Cell division protein FtsZ</fullName>
    </submittedName>
</protein>
<keyword evidence="2" id="KW-0131">Cell cycle</keyword>
<keyword evidence="2" id="KW-0132">Cell division</keyword>
<dbReference type="GO" id="GO:0051301">
    <property type="term" value="P:cell division"/>
    <property type="evidence" value="ECO:0007669"/>
    <property type="project" value="UniProtKB-KW"/>
</dbReference>
<dbReference type="AlphaFoldDB" id="A0A6N6JBM3"/>